<dbReference type="OrthoDB" id="5835829at2759"/>
<dbReference type="Proteomes" id="UP000224567">
    <property type="component" value="Unassembled WGS sequence"/>
</dbReference>
<comment type="caution">
    <text evidence="2">The sequence shown here is derived from an EMBL/GenBank/DDBJ whole genome shotgun (WGS) entry which is preliminary data.</text>
</comment>
<dbReference type="SUPFAM" id="SSF53756">
    <property type="entry name" value="UDP-Glycosyltransferase/glycogen phosphorylase"/>
    <property type="match status" value="1"/>
</dbReference>
<proteinExistence type="inferred from homology"/>
<accession>A0A2G2VHJ7</accession>
<sequence length="218" mass="24999">MYHCIEHCLSVYTPREKVSSDSKSFLIPGLPDKTEMKRSQLPENIIKTNPEGSYWEMLKKIKESEHRSYAMIHDTIYDLESSYAELYQTIKEPNSVVYICFGSMGRFSDAHLTEIALALEASDSLFLWVVRKGDNEQQSWIPTGFEEKMLTNNKEQFYNEKLGEILGCGVGVGAEVWHISFDVKDTIVKKEKIEANLKILMNTSRESEEIGSRAKDVK</sequence>
<comment type="similarity">
    <text evidence="1">Belongs to the UDP-glycosyltransferase family.</text>
</comment>
<reference evidence="3" key="2">
    <citation type="journal article" date="2017" name="J. Anim. Genet.">
        <title>Multiple reference genome sequences of hot pepper reveal the massive evolution of plant disease resistance genes by retroduplication.</title>
        <authorList>
            <person name="Kim S."/>
            <person name="Park J."/>
            <person name="Yeom S.-I."/>
            <person name="Kim Y.-M."/>
            <person name="Seo E."/>
            <person name="Kim K.-T."/>
            <person name="Kim M.-S."/>
            <person name="Lee J.M."/>
            <person name="Cheong K."/>
            <person name="Shin H.-S."/>
            <person name="Kim S.-B."/>
            <person name="Han K."/>
            <person name="Lee J."/>
            <person name="Park M."/>
            <person name="Lee H.-A."/>
            <person name="Lee H.-Y."/>
            <person name="Lee Y."/>
            <person name="Oh S."/>
            <person name="Lee J.H."/>
            <person name="Choi E."/>
            <person name="Choi E."/>
            <person name="Lee S.E."/>
            <person name="Jeon J."/>
            <person name="Kim H."/>
            <person name="Choi G."/>
            <person name="Song H."/>
            <person name="Lee J."/>
            <person name="Lee S.-C."/>
            <person name="Kwon J.-K."/>
            <person name="Lee H.-Y."/>
            <person name="Koo N."/>
            <person name="Hong Y."/>
            <person name="Kim R.W."/>
            <person name="Kang W.-H."/>
            <person name="Huh J.H."/>
            <person name="Kang B.-C."/>
            <person name="Yang T.-J."/>
            <person name="Lee Y.-H."/>
            <person name="Bennetzen J.L."/>
            <person name="Choi D."/>
        </authorList>
    </citation>
    <scope>NUCLEOTIDE SEQUENCE [LARGE SCALE GENOMIC DNA]</scope>
    <source>
        <strain evidence="3">cv. PBC81</strain>
    </source>
</reference>
<dbReference type="STRING" id="33114.A0A2G2VHJ7"/>
<gene>
    <name evidence="2" type="ORF">CQW23_28780</name>
</gene>
<dbReference type="Gene3D" id="3.40.50.2000">
    <property type="entry name" value="Glycogen Phosphorylase B"/>
    <property type="match status" value="2"/>
</dbReference>
<evidence type="ECO:0000256" key="1">
    <source>
        <dbReference type="ARBA" id="ARBA00009995"/>
    </source>
</evidence>
<reference evidence="2 3" key="1">
    <citation type="journal article" date="2017" name="Genome Biol.">
        <title>New reference genome sequences of hot pepper reveal the massive evolution of plant disease-resistance genes by retroduplication.</title>
        <authorList>
            <person name="Kim S."/>
            <person name="Park J."/>
            <person name="Yeom S.I."/>
            <person name="Kim Y.M."/>
            <person name="Seo E."/>
            <person name="Kim K.T."/>
            <person name="Kim M.S."/>
            <person name="Lee J.M."/>
            <person name="Cheong K."/>
            <person name="Shin H.S."/>
            <person name="Kim S.B."/>
            <person name="Han K."/>
            <person name="Lee J."/>
            <person name="Park M."/>
            <person name="Lee H.A."/>
            <person name="Lee H.Y."/>
            <person name="Lee Y."/>
            <person name="Oh S."/>
            <person name="Lee J.H."/>
            <person name="Choi E."/>
            <person name="Choi E."/>
            <person name="Lee S.E."/>
            <person name="Jeon J."/>
            <person name="Kim H."/>
            <person name="Choi G."/>
            <person name="Song H."/>
            <person name="Lee J."/>
            <person name="Lee S.C."/>
            <person name="Kwon J.K."/>
            <person name="Lee H.Y."/>
            <person name="Koo N."/>
            <person name="Hong Y."/>
            <person name="Kim R.W."/>
            <person name="Kang W.H."/>
            <person name="Huh J.H."/>
            <person name="Kang B.C."/>
            <person name="Yang T.J."/>
            <person name="Lee Y.H."/>
            <person name="Bennetzen J.L."/>
            <person name="Choi D."/>
        </authorList>
    </citation>
    <scope>NUCLEOTIDE SEQUENCE [LARGE SCALE GENOMIC DNA]</scope>
    <source>
        <strain evidence="3">cv. PBC81</strain>
    </source>
</reference>
<dbReference type="GO" id="GO:0035251">
    <property type="term" value="F:UDP-glucosyltransferase activity"/>
    <property type="evidence" value="ECO:0007669"/>
    <property type="project" value="TreeGrafter"/>
</dbReference>
<organism evidence="2 3">
    <name type="scientific">Capsicum baccatum</name>
    <name type="common">Peruvian pepper</name>
    <dbReference type="NCBI Taxonomy" id="33114"/>
    <lineage>
        <taxon>Eukaryota</taxon>
        <taxon>Viridiplantae</taxon>
        <taxon>Streptophyta</taxon>
        <taxon>Embryophyta</taxon>
        <taxon>Tracheophyta</taxon>
        <taxon>Spermatophyta</taxon>
        <taxon>Magnoliopsida</taxon>
        <taxon>eudicotyledons</taxon>
        <taxon>Gunneridae</taxon>
        <taxon>Pentapetalae</taxon>
        <taxon>asterids</taxon>
        <taxon>lamiids</taxon>
        <taxon>Solanales</taxon>
        <taxon>Solanaceae</taxon>
        <taxon>Solanoideae</taxon>
        <taxon>Capsiceae</taxon>
        <taxon>Capsicum</taxon>
    </lineage>
</organism>
<protein>
    <submittedName>
        <fullName evidence="2">Uncharacterized protein</fullName>
    </submittedName>
</protein>
<evidence type="ECO:0000313" key="3">
    <source>
        <dbReference type="Proteomes" id="UP000224567"/>
    </source>
</evidence>
<evidence type="ECO:0000313" key="2">
    <source>
        <dbReference type="EMBL" id="PHT32443.1"/>
    </source>
</evidence>
<dbReference type="PANTHER" id="PTHR48047">
    <property type="entry name" value="GLYCOSYLTRANSFERASE"/>
    <property type="match status" value="1"/>
</dbReference>
<keyword evidence="3" id="KW-1185">Reference proteome</keyword>
<dbReference type="AlphaFoldDB" id="A0A2G2VHJ7"/>
<dbReference type="PANTHER" id="PTHR48047:SF64">
    <property type="entry name" value="UDP-GLYCOSYLTRANSFERASES DOMAIN-CONTAINING PROTEIN"/>
    <property type="match status" value="1"/>
</dbReference>
<dbReference type="EMBL" id="MLFT02000012">
    <property type="protein sequence ID" value="PHT32443.1"/>
    <property type="molecule type" value="Genomic_DNA"/>
</dbReference>
<name>A0A2G2VHJ7_CAPBA</name>